<sequence>MVADVIATQEGHKIMKDVKDYNKLLLDNAKTPLSPNPFWVTLKQSCHRIEKRDPLCLSFQRRLESINALNME</sequence>
<dbReference type="EMBL" id="BMWS01000006">
    <property type="protein sequence ID" value="GGX11746.1"/>
    <property type="molecule type" value="Genomic_DNA"/>
</dbReference>
<gene>
    <name evidence="1" type="ORF">GCM10007384_11810</name>
</gene>
<proteinExistence type="predicted"/>
<keyword evidence="2" id="KW-1185">Reference proteome</keyword>
<comment type="caution">
    <text evidence="1">The sequence shown here is derived from an EMBL/GenBank/DDBJ whole genome shotgun (WGS) entry which is preliminary data.</text>
</comment>
<name>A0A918JUN0_9FLAO</name>
<protein>
    <submittedName>
        <fullName evidence="1">Uncharacterized protein</fullName>
    </submittedName>
</protein>
<accession>A0A918JUN0</accession>
<organism evidence="1 2">
    <name type="scientific">Aquimarina muelleri</name>
    <dbReference type="NCBI Taxonomy" id="279356"/>
    <lineage>
        <taxon>Bacteria</taxon>
        <taxon>Pseudomonadati</taxon>
        <taxon>Bacteroidota</taxon>
        <taxon>Flavobacteriia</taxon>
        <taxon>Flavobacteriales</taxon>
        <taxon>Flavobacteriaceae</taxon>
        <taxon>Aquimarina</taxon>
    </lineage>
</organism>
<evidence type="ECO:0000313" key="1">
    <source>
        <dbReference type="EMBL" id="GGX11746.1"/>
    </source>
</evidence>
<evidence type="ECO:0000313" key="2">
    <source>
        <dbReference type="Proteomes" id="UP000601108"/>
    </source>
</evidence>
<reference evidence="1 2" key="1">
    <citation type="journal article" date="2014" name="Int. J. Syst. Evol. Microbiol.">
        <title>Complete genome sequence of Corynebacterium casei LMG S-19264T (=DSM 44701T), isolated from a smear-ripened cheese.</title>
        <authorList>
            <consortium name="US DOE Joint Genome Institute (JGI-PGF)"/>
            <person name="Walter F."/>
            <person name="Albersmeier A."/>
            <person name="Kalinowski J."/>
            <person name="Ruckert C."/>
        </authorList>
    </citation>
    <scope>NUCLEOTIDE SEQUENCE [LARGE SCALE GENOMIC DNA]</scope>
    <source>
        <strain evidence="1 2">KCTC 12285</strain>
    </source>
</reference>
<dbReference type="AlphaFoldDB" id="A0A918JUN0"/>
<dbReference type="Proteomes" id="UP000601108">
    <property type="component" value="Unassembled WGS sequence"/>
</dbReference>